<accession>A0ABD1B1R4</accession>
<dbReference type="EMBL" id="JBANAX010000362">
    <property type="protein sequence ID" value="KAL1212749.1"/>
    <property type="molecule type" value="Genomic_DNA"/>
</dbReference>
<protein>
    <submittedName>
        <fullName evidence="1">NAC domain-containing protein 79</fullName>
    </submittedName>
</protein>
<keyword evidence="2" id="KW-1185">Reference proteome</keyword>
<name>A0ABD1B1R4_CARAN</name>
<sequence length="90" mass="10284">MIPLYQPQSLNVSKNLQSSNQILAQEQSVLQTMIENNRRQSFKTLSILQETGVSNTDVSLDFEFGRKRLDHQEVPSSSAGPIDLEPFWNY</sequence>
<comment type="caution">
    <text evidence="1">The sequence shown here is derived from an EMBL/GenBank/DDBJ whole genome shotgun (WGS) entry which is preliminary data.</text>
</comment>
<gene>
    <name evidence="1" type="ORF">V5N11_021303</name>
</gene>
<dbReference type="Proteomes" id="UP001558713">
    <property type="component" value="Unassembled WGS sequence"/>
</dbReference>
<reference evidence="1 2" key="1">
    <citation type="submission" date="2024-04" db="EMBL/GenBank/DDBJ databases">
        <title>Genome assembly C_amara_ONT_v2.</title>
        <authorList>
            <person name="Yant L."/>
            <person name="Moore C."/>
            <person name="Slenker M."/>
        </authorList>
    </citation>
    <scope>NUCLEOTIDE SEQUENCE [LARGE SCALE GENOMIC DNA]</scope>
    <source>
        <tissue evidence="1">Leaf</tissue>
    </source>
</reference>
<organism evidence="1 2">
    <name type="scientific">Cardamine amara subsp. amara</name>
    <dbReference type="NCBI Taxonomy" id="228776"/>
    <lineage>
        <taxon>Eukaryota</taxon>
        <taxon>Viridiplantae</taxon>
        <taxon>Streptophyta</taxon>
        <taxon>Embryophyta</taxon>
        <taxon>Tracheophyta</taxon>
        <taxon>Spermatophyta</taxon>
        <taxon>Magnoliopsida</taxon>
        <taxon>eudicotyledons</taxon>
        <taxon>Gunneridae</taxon>
        <taxon>Pentapetalae</taxon>
        <taxon>rosids</taxon>
        <taxon>malvids</taxon>
        <taxon>Brassicales</taxon>
        <taxon>Brassicaceae</taxon>
        <taxon>Cardamineae</taxon>
        <taxon>Cardamine</taxon>
    </lineage>
</organism>
<proteinExistence type="predicted"/>
<dbReference type="AlphaFoldDB" id="A0ABD1B1R4"/>
<evidence type="ECO:0000313" key="2">
    <source>
        <dbReference type="Proteomes" id="UP001558713"/>
    </source>
</evidence>
<evidence type="ECO:0000313" key="1">
    <source>
        <dbReference type="EMBL" id="KAL1212749.1"/>
    </source>
</evidence>